<dbReference type="EMBL" id="BMNT01000016">
    <property type="protein sequence ID" value="GGK87129.1"/>
    <property type="molecule type" value="Genomic_DNA"/>
</dbReference>
<reference evidence="1" key="1">
    <citation type="journal article" date="2014" name="Int. J. Syst. Evol. Microbiol.">
        <title>Complete genome sequence of Corynebacterium casei LMG S-19264T (=DSM 44701T), isolated from a smear-ripened cheese.</title>
        <authorList>
            <consortium name="US DOE Joint Genome Institute (JGI-PGF)"/>
            <person name="Walter F."/>
            <person name="Albersmeier A."/>
            <person name="Kalinowski J."/>
            <person name="Ruckert C."/>
        </authorList>
    </citation>
    <scope>NUCLEOTIDE SEQUENCE</scope>
    <source>
        <strain evidence="1">JCM 13064</strain>
    </source>
</reference>
<comment type="caution">
    <text evidence="1">The sequence shown here is derived from an EMBL/GenBank/DDBJ whole genome shotgun (WGS) entry which is preliminary data.</text>
</comment>
<reference evidence="1" key="2">
    <citation type="submission" date="2020-09" db="EMBL/GenBank/DDBJ databases">
        <authorList>
            <person name="Sun Q."/>
            <person name="Ohkuma M."/>
        </authorList>
    </citation>
    <scope>NUCLEOTIDE SEQUENCE</scope>
    <source>
        <strain evidence="1">JCM 13064</strain>
    </source>
</reference>
<name>A0A917VJH2_9ACTN</name>
<proteinExistence type="predicted"/>
<sequence length="62" mass="6689">MACKEPAGKPSMSTEAVLGVIDLVKESGWECNRRVPVRVAGLRTIARGPIRFAHSIKVAVTQ</sequence>
<dbReference type="AlphaFoldDB" id="A0A917VJH2"/>
<protein>
    <submittedName>
        <fullName evidence="1">Uncharacterized protein</fullName>
    </submittedName>
</protein>
<evidence type="ECO:0000313" key="1">
    <source>
        <dbReference type="EMBL" id="GGK87129.1"/>
    </source>
</evidence>
<gene>
    <name evidence="1" type="ORF">GCM10007964_32040</name>
</gene>
<organism evidence="1 2">
    <name type="scientific">Sphaerisporangium melleum</name>
    <dbReference type="NCBI Taxonomy" id="321316"/>
    <lineage>
        <taxon>Bacteria</taxon>
        <taxon>Bacillati</taxon>
        <taxon>Actinomycetota</taxon>
        <taxon>Actinomycetes</taxon>
        <taxon>Streptosporangiales</taxon>
        <taxon>Streptosporangiaceae</taxon>
        <taxon>Sphaerisporangium</taxon>
    </lineage>
</organism>
<evidence type="ECO:0000313" key="2">
    <source>
        <dbReference type="Proteomes" id="UP000645217"/>
    </source>
</evidence>
<keyword evidence="2" id="KW-1185">Reference proteome</keyword>
<accession>A0A917VJH2</accession>
<dbReference type="Proteomes" id="UP000645217">
    <property type="component" value="Unassembled WGS sequence"/>
</dbReference>